<evidence type="ECO:0000256" key="1">
    <source>
        <dbReference type="ARBA" id="ARBA00022612"/>
    </source>
</evidence>
<accession>A0A150MJF7</accession>
<gene>
    <name evidence="5" type="ORF">B4110_0615</name>
</gene>
<comment type="caution">
    <text evidence="5">The sequence shown here is derived from an EMBL/GenBank/DDBJ whole genome shotgun (WGS) entry which is preliminary data.</text>
</comment>
<dbReference type="InterPro" id="IPR054613">
    <property type="entry name" value="Peptidase_S78_dom"/>
</dbReference>
<sequence length="206" mass="23218">MERQVKNKNLTLNRATSINFKAINEEKRQVELSFSSEEPYERWFGIEILSHNEGAVDLTRLNEIGCLLFNHDRDKVIGRIDKAWVQDGRGYALVTFDEDPESDVIYQKVKNGTLKGVSVGYRVDSWEEVAAGKTSSDGKHVGPCSIAVKWQPFEISIVSVPADPTVGVGREMDELPAPQNEQMEKSEPKSIYYKQIQLNENMLGGI</sequence>
<dbReference type="RefSeq" id="WP_062678884.1">
    <property type="nucleotide sequence ID" value="NZ_LQYW01000149.1"/>
</dbReference>
<evidence type="ECO:0000256" key="2">
    <source>
        <dbReference type="ARBA" id="ARBA00022670"/>
    </source>
</evidence>
<evidence type="ECO:0000256" key="3">
    <source>
        <dbReference type="ARBA" id="ARBA00022801"/>
    </source>
</evidence>
<dbReference type="GO" id="GO:0006508">
    <property type="term" value="P:proteolysis"/>
    <property type="evidence" value="ECO:0007669"/>
    <property type="project" value="UniProtKB-KW"/>
</dbReference>
<proteinExistence type="predicted"/>
<dbReference type="PATRIC" id="fig|153151.4.peg.1279"/>
<name>A0A150MJF7_9BACL</name>
<dbReference type="Proteomes" id="UP000075324">
    <property type="component" value="Unassembled WGS sequence"/>
</dbReference>
<evidence type="ECO:0000313" key="5">
    <source>
        <dbReference type="EMBL" id="KYD24606.1"/>
    </source>
</evidence>
<evidence type="ECO:0000259" key="4">
    <source>
        <dbReference type="Pfam" id="PF04586"/>
    </source>
</evidence>
<protein>
    <recommendedName>
        <fullName evidence="4">Prohead serine protease domain-containing protein</fullName>
    </recommendedName>
</protein>
<reference evidence="5 6" key="1">
    <citation type="submission" date="2016-01" db="EMBL/GenBank/DDBJ databases">
        <title>Draft Genome Sequences of Seven Thermophilic Sporeformers Isolated from Foods.</title>
        <authorList>
            <person name="Berendsen E.M."/>
            <person name="Wells-Bennik M.H."/>
            <person name="Krawcyk A.O."/>
            <person name="De Jong A."/>
            <person name="Holsappel S."/>
            <person name="Eijlander R.T."/>
            <person name="Kuipers O.P."/>
        </authorList>
    </citation>
    <scope>NUCLEOTIDE SEQUENCE [LARGE SCALE GENOMIC DNA]</scope>
    <source>
        <strain evidence="5 6">B4110</strain>
    </source>
</reference>
<dbReference type="Pfam" id="PF04586">
    <property type="entry name" value="Peptidase_S78"/>
    <property type="match status" value="1"/>
</dbReference>
<dbReference type="AlphaFoldDB" id="A0A150MJF7"/>
<evidence type="ECO:0000313" key="6">
    <source>
        <dbReference type="Proteomes" id="UP000075324"/>
    </source>
</evidence>
<dbReference type="GO" id="GO:0008233">
    <property type="term" value="F:peptidase activity"/>
    <property type="evidence" value="ECO:0007669"/>
    <property type="project" value="UniProtKB-KW"/>
</dbReference>
<dbReference type="EMBL" id="LQYW01000149">
    <property type="protein sequence ID" value="KYD24606.1"/>
    <property type="molecule type" value="Genomic_DNA"/>
</dbReference>
<feature type="domain" description="Prohead serine protease" evidence="4">
    <location>
        <begin position="66"/>
        <end position="168"/>
    </location>
</feature>
<keyword evidence="2" id="KW-0645">Protease</keyword>
<organism evidence="5 6">
    <name type="scientific">Parageobacillus toebii</name>
    <dbReference type="NCBI Taxonomy" id="153151"/>
    <lineage>
        <taxon>Bacteria</taxon>
        <taxon>Bacillati</taxon>
        <taxon>Bacillota</taxon>
        <taxon>Bacilli</taxon>
        <taxon>Bacillales</taxon>
        <taxon>Anoxybacillaceae</taxon>
        <taxon>Parageobacillus</taxon>
    </lineage>
</organism>
<keyword evidence="3" id="KW-0378">Hydrolase</keyword>
<keyword evidence="1" id="KW-1188">Viral release from host cell</keyword>